<dbReference type="GO" id="GO:0004553">
    <property type="term" value="F:hydrolase activity, hydrolyzing O-glycosyl compounds"/>
    <property type="evidence" value="ECO:0007669"/>
    <property type="project" value="InterPro"/>
</dbReference>
<proteinExistence type="inferred from homology"/>
<dbReference type="InterPro" id="IPR036156">
    <property type="entry name" value="Beta-gal/glucu_dom_sf"/>
</dbReference>
<keyword evidence="2 7" id="KW-0378">Hydrolase</keyword>
<dbReference type="InterPro" id="IPR008979">
    <property type="entry name" value="Galactose-bd-like_sf"/>
</dbReference>
<dbReference type="InterPro" id="IPR006104">
    <property type="entry name" value="Glyco_hydro_2_N"/>
</dbReference>
<dbReference type="SUPFAM" id="SSF49303">
    <property type="entry name" value="beta-Galactosidase/glucuronidase domain"/>
    <property type="match status" value="1"/>
</dbReference>
<accession>A0A6C0P2Y4</accession>
<dbReference type="Pfam" id="PF00703">
    <property type="entry name" value="Glyco_hydro_2"/>
    <property type="match status" value="1"/>
</dbReference>
<dbReference type="EMBL" id="CP048286">
    <property type="protein sequence ID" value="QHW32858.1"/>
    <property type="molecule type" value="Genomic_DNA"/>
</dbReference>
<dbReference type="Proteomes" id="UP000479114">
    <property type="component" value="Chromosome"/>
</dbReference>
<evidence type="ECO:0000259" key="4">
    <source>
        <dbReference type="Pfam" id="PF00703"/>
    </source>
</evidence>
<evidence type="ECO:0000259" key="6">
    <source>
        <dbReference type="Pfam" id="PF02837"/>
    </source>
</evidence>
<dbReference type="RefSeq" id="WP_162642699.1">
    <property type="nucleotide sequence ID" value="NZ_CP048286.1"/>
</dbReference>
<dbReference type="PANTHER" id="PTHR42732:SF2">
    <property type="entry name" value="BETA-MANNOSIDASE"/>
    <property type="match status" value="1"/>
</dbReference>
<evidence type="ECO:0000259" key="5">
    <source>
        <dbReference type="Pfam" id="PF02836"/>
    </source>
</evidence>
<evidence type="ECO:0000256" key="2">
    <source>
        <dbReference type="ARBA" id="ARBA00022801"/>
    </source>
</evidence>
<reference evidence="7 8" key="1">
    <citation type="submission" date="2020-02" db="EMBL/GenBank/DDBJ databases">
        <title>Paenibacillus sp. nov., isolated from rhizosphere soil of tomato.</title>
        <authorList>
            <person name="Weon H.-Y."/>
            <person name="Lee S.A."/>
        </authorList>
    </citation>
    <scope>NUCLEOTIDE SEQUENCE [LARGE SCALE GENOMIC DNA]</scope>
    <source>
        <strain evidence="7 8">14171R-81</strain>
    </source>
</reference>
<dbReference type="AlphaFoldDB" id="A0A6C0P2Y4"/>
<dbReference type="InterPro" id="IPR013783">
    <property type="entry name" value="Ig-like_fold"/>
</dbReference>
<dbReference type="PANTHER" id="PTHR42732">
    <property type="entry name" value="BETA-GALACTOSIDASE"/>
    <property type="match status" value="1"/>
</dbReference>
<dbReference type="Pfam" id="PF02837">
    <property type="entry name" value="Glyco_hydro_2_N"/>
    <property type="match status" value="1"/>
</dbReference>
<keyword evidence="8" id="KW-1185">Reference proteome</keyword>
<name>A0A6C0P2Y4_9BACL</name>
<gene>
    <name evidence="7" type="ORF">GZH47_19940</name>
</gene>
<keyword evidence="3" id="KW-0326">Glycosidase</keyword>
<dbReference type="PRINTS" id="PR00132">
    <property type="entry name" value="GLHYDRLASE2"/>
</dbReference>
<feature type="domain" description="Glycoside hydrolase family 2 catalytic" evidence="5">
    <location>
        <begin position="291"/>
        <end position="480"/>
    </location>
</feature>
<dbReference type="GO" id="GO:0005975">
    <property type="term" value="P:carbohydrate metabolic process"/>
    <property type="evidence" value="ECO:0007669"/>
    <property type="project" value="InterPro"/>
</dbReference>
<dbReference type="InterPro" id="IPR017853">
    <property type="entry name" value="GH"/>
</dbReference>
<feature type="domain" description="Glycoside hydrolase family 2 immunoglobulin-like beta-sandwich" evidence="4">
    <location>
        <begin position="181"/>
        <end position="277"/>
    </location>
</feature>
<dbReference type="Gene3D" id="2.60.40.10">
    <property type="entry name" value="Immunoglobulins"/>
    <property type="match status" value="1"/>
</dbReference>
<dbReference type="InterPro" id="IPR006103">
    <property type="entry name" value="Glyco_hydro_2_cat"/>
</dbReference>
<evidence type="ECO:0000313" key="8">
    <source>
        <dbReference type="Proteomes" id="UP000479114"/>
    </source>
</evidence>
<dbReference type="Gene3D" id="2.60.120.260">
    <property type="entry name" value="Galactose-binding domain-like"/>
    <property type="match status" value="1"/>
</dbReference>
<organism evidence="7 8">
    <name type="scientific">Paenibacillus rhizovicinus</name>
    <dbReference type="NCBI Taxonomy" id="2704463"/>
    <lineage>
        <taxon>Bacteria</taxon>
        <taxon>Bacillati</taxon>
        <taxon>Bacillota</taxon>
        <taxon>Bacilli</taxon>
        <taxon>Bacillales</taxon>
        <taxon>Paenibacillaceae</taxon>
        <taxon>Paenibacillus</taxon>
    </lineage>
</organism>
<comment type="similarity">
    <text evidence="1">Belongs to the glycosyl hydrolase 2 family.</text>
</comment>
<dbReference type="Gene3D" id="3.20.20.80">
    <property type="entry name" value="Glycosidases"/>
    <property type="match status" value="1"/>
</dbReference>
<dbReference type="InterPro" id="IPR006102">
    <property type="entry name" value="Ig-like_GH2"/>
</dbReference>
<evidence type="ECO:0000256" key="1">
    <source>
        <dbReference type="ARBA" id="ARBA00007401"/>
    </source>
</evidence>
<dbReference type="SUPFAM" id="SSF49785">
    <property type="entry name" value="Galactose-binding domain-like"/>
    <property type="match status" value="1"/>
</dbReference>
<dbReference type="InterPro" id="IPR051913">
    <property type="entry name" value="GH2_Domain-Containing"/>
</dbReference>
<feature type="domain" description="Glycosyl hydrolases family 2 sugar binding" evidence="6">
    <location>
        <begin position="72"/>
        <end position="147"/>
    </location>
</feature>
<protein>
    <submittedName>
        <fullName evidence="7">Glycoside hydrolase family 2</fullName>
    </submittedName>
</protein>
<dbReference type="Pfam" id="PF02836">
    <property type="entry name" value="Glyco_hydro_2_C"/>
    <property type="match status" value="1"/>
</dbReference>
<dbReference type="InterPro" id="IPR006101">
    <property type="entry name" value="Glyco_hydro_2"/>
</dbReference>
<sequence>MTAQALQTTTAALPRPEYPRPDWQRHDWLNLNGTWAFQLQTENNESGSTQLADRFDSEITVPFSWASPLSGIGRSETGIGWYKREVSWSPETSGSLVFLRFGAVDYNCDVWINGVHVGSHSGGYGTFEFDVTSVWKSGEGNIIVVKAEDFDLKSQTRGKQGYGEIRGIWQPVWLEARPQSYIQAAKFITKLDGSIQVNATVAANKAGDAKLQFAFAEGAVSHAELVTLEQGVNNISVSFQVADPQLWSPESPYLYEGEITLASGEGTDNIATYFGIREISTALYGDRKYRWITLNGKPAYLNGTLDQAFHETGYFTYPTDEAMRDEIYLAKRIGLNFIRIHIKPEEPRKLYWADKLGMMVMEDMPCFWGNPDETARPAYEREAKEIIDRDFNHPSIFSWVMFNETWGLRTDAETIALTSQDGGKAEATYLPETQEWVRSMYRWAKSVDPTRIVEENSPCNWDKVESDINTWHFYINGYEEVRAHVTEVVENTYPGSSFNCIGGNVQTDAPLMNSECGNVWGFTNGAGDSDLAWHYRYMLNEFRRHDKMCGFVFTELRDVTNEFNGYYRLDGREKFFGYEAFVPGMSLADLHAPDFIVIDAPPCQTVQAGATVSIPLLASSFSDRYHGQQLQLSWELWHDNLGTRVTNERGVVALDWNGFGVTPIAAPLTFGLPKQDAVAVLALTLRAADGTVVTRNFIAFDVRSGGDAPVYDADGQFIAVPVTDFVEHSFAHQWNAIQEGKTNGGKAGQFVYEISLPDAAAQALVGHVELAFEASAKRLLARNLEGARDQDHTISMMHGADAAVEYNSNTYYMTDNEFHESLINVLVDGEKVASFLLPDNPADSRGVLSYQYQEVQNKLDEAGSYGYLCKVTLPSSITAKLDRSRGFKLTLEAGEGGLALYGRNAGRYPIDILVNVK</sequence>
<evidence type="ECO:0000313" key="7">
    <source>
        <dbReference type="EMBL" id="QHW32858.1"/>
    </source>
</evidence>
<dbReference type="KEGG" id="prz:GZH47_19940"/>
<dbReference type="SUPFAM" id="SSF51445">
    <property type="entry name" value="(Trans)glycosidases"/>
    <property type="match status" value="1"/>
</dbReference>
<evidence type="ECO:0000256" key="3">
    <source>
        <dbReference type="ARBA" id="ARBA00023295"/>
    </source>
</evidence>